<keyword evidence="1" id="KW-0732">Signal</keyword>
<feature type="signal peptide" evidence="1">
    <location>
        <begin position="1"/>
        <end position="35"/>
    </location>
</feature>
<gene>
    <name evidence="3" type="ORF">GCM10022223_17430</name>
</gene>
<dbReference type="SMART" id="SM00554">
    <property type="entry name" value="FAS1"/>
    <property type="match status" value="1"/>
</dbReference>
<protein>
    <submittedName>
        <fullName evidence="3">Fasciclin domain-containing protein</fullName>
    </submittedName>
</protein>
<dbReference type="EMBL" id="BAAAZO010000002">
    <property type="protein sequence ID" value="GAA3602193.1"/>
    <property type="molecule type" value="Genomic_DNA"/>
</dbReference>
<reference evidence="4" key="1">
    <citation type="journal article" date="2019" name="Int. J. Syst. Evol. Microbiol.">
        <title>The Global Catalogue of Microorganisms (GCM) 10K type strain sequencing project: providing services to taxonomists for standard genome sequencing and annotation.</title>
        <authorList>
            <consortium name="The Broad Institute Genomics Platform"/>
            <consortium name="The Broad Institute Genome Sequencing Center for Infectious Disease"/>
            <person name="Wu L."/>
            <person name="Ma J."/>
        </authorList>
    </citation>
    <scope>NUCLEOTIDE SEQUENCE [LARGE SCALE GENOMIC DNA]</scope>
    <source>
        <strain evidence="4">JCM 16902</strain>
    </source>
</reference>
<comment type="caution">
    <text evidence="3">The sequence shown here is derived from an EMBL/GenBank/DDBJ whole genome shotgun (WGS) entry which is preliminary data.</text>
</comment>
<dbReference type="RefSeq" id="WP_231485165.1">
    <property type="nucleotide sequence ID" value="NZ_BAAAZO010000002.1"/>
</dbReference>
<evidence type="ECO:0000313" key="3">
    <source>
        <dbReference type="EMBL" id="GAA3602193.1"/>
    </source>
</evidence>
<dbReference type="InterPro" id="IPR036378">
    <property type="entry name" value="FAS1_dom_sf"/>
</dbReference>
<dbReference type="PANTHER" id="PTHR10900">
    <property type="entry name" value="PERIOSTIN-RELATED"/>
    <property type="match status" value="1"/>
</dbReference>
<name>A0ABP6Z997_9ACTN</name>
<dbReference type="Gene3D" id="2.30.180.10">
    <property type="entry name" value="FAS1 domain"/>
    <property type="match status" value="1"/>
</dbReference>
<feature type="chain" id="PRO_5046574010" evidence="1">
    <location>
        <begin position="36"/>
        <end position="235"/>
    </location>
</feature>
<keyword evidence="4" id="KW-1185">Reference proteome</keyword>
<evidence type="ECO:0000259" key="2">
    <source>
        <dbReference type="PROSITE" id="PS50213"/>
    </source>
</evidence>
<accession>A0ABP6Z997</accession>
<proteinExistence type="predicted"/>
<sequence length="235" mass="24484">MMRLSRPVITLAAAAGTAVGLTSAVLLPATASASAVSTGQNATTSIAQAATSPAGNRSLASVLLADKHRFDHNGKDFDILRTAVVTVLKAKPKSSVSVLTDGKTPVTAFLPTDRAFELLVKDITKAKKLPSEKAAFRALAGLGTDTIEEVLLYHVVPGSTITGKAALKSDGAVLKTAQGGTVKLKVALKYPCVTFRLVDADKSDANPQVIKVDVNKGNKQIGHVINRVLRPVDLP</sequence>
<dbReference type="PANTHER" id="PTHR10900:SF77">
    <property type="entry name" value="FI19380P1"/>
    <property type="match status" value="1"/>
</dbReference>
<evidence type="ECO:0000256" key="1">
    <source>
        <dbReference type="SAM" id="SignalP"/>
    </source>
</evidence>
<evidence type="ECO:0000313" key="4">
    <source>
        <dbReference type="Proteomes" id="UP001501074"/>
    </source>
</evidence>
<dbReference type="InterPro" id="IPR000782">
    <property type="entry name" value="FAS1_domain"/>
</dbReference>
<dbReference type="SUPFAM" id="SSF82153">
    <property type="entry name" value="FAS1 domain"/>
    <property type="match status" value="1"/>
</dbReference>
<dbReference type="PROSITE" id="PS50213">
    <property type="entry name" value="FAS1"/>
    <property type="match status" value="1"/>
</dbReference>
<organism evidence="3 4">
    <name type="scientific">Kineosporia mesophila</name>
    <dbReference type="NCBI Taxonomy" id="566012"/>
    <lineage>
        <taxon>Bacteria</taxon>
        <taxon>Bacillati</taxon>
        <taxon>Actinomycetota</taxon>
        <taxon>Actinomycetes</taxon>
        <taxon>Kineosporiales</taxon>
        <taxon>Kineosporiaceae</taxon>
        <taxon>Kineosporia</taxon>
    </lineage>
</organism>
<feature type="domain" description="FAS1" evidence="2">
    <location>
        <begin position="64"/>
        <end position="229"/>
    </location>
</feature>
<dbReference type="Pfam" id="PF02469">
    <property type="entry name" value="Fasciclin"/>
    <property type="match status" value="1"/>
</dbReference>
<dbReference type="InterPro" id="IPR050904">
    <property type="entry name" value="Adhesion/Biosynth-related"/>
</dbReference>
<dbReference type="Proteomes" id="UP001501074">
    <property type="component" value="Unassembled WGS sequence"/>
</dbReference>